<dbReference type="InterPro" id="IPR036869">
    <property type="entry name" value="J_dom_sf"/>
</dbReference>
<evidence type="ECO:0000259" key="3">
    <source>
        <dbReference type="PROSITE" id="PS50076"/>
    </source>
</evidence>
<dbReference type="GO" id="GO:0051259">
    <property type="term" value="P:protein complex oligomerization"/>
    <property type="evidence" value="ECO:0007669"/>
    <property type="project" value="InterPro"/>
</dbReference>
<dbReference type="SUPFAM" id="SSF46565">
    <property type="entry name" value="Chaperone J-domain"/>
    <property type="match status" value="1"/>
</dbReference>
<name>T0L9V1_9MICR</name>
<gene>
    <name evidence="4" type="ORF">NAPIS_ORF01194</name>
</gene>
<dbReference type="VEuPathDB" id="MicrosporidiaDB:NAPIS_ORF01194"/>
<feature type="domain" description="J" evidence="3">
    <location>
        <begin position="6"/>
        <end position="70"/>
    </location>
</feature>
<dbReference type="GO" id="GO:0005739">
    <property type="term" value="C:mitochondrion"/>
    <property type="evidence" value="ECO:0007669"/>
    <property type="project" value="TreeGrafter"/>
</dbReference>
<reference evidence="4 5" key="1">
    <citation type="journal article" date="2013" name="BMC Genomics">
        <title>Genome sequencing and comparative genomics of honey bee microsporidia, Nosema apis reveal novel insights into host-parasite interactions.</title>
        <authorList>
            <person name="Chen Yp."/>
            <person name="Pettis J.S."/>
            <person name="Zhao Y."/>
            <person name="Liu X."/>
            <person name="Tallon L.J."/>
            <person name="Sadzewicz L.D."/>
            <person name="Li R."/>
            <person name="Zheng H."/>
            <person name="Huang S."/>
            <person name="Zhang X."/>
            <person name="Hamilton M.C."/>
            <person name="Pernal S.F."/>
            <person name="Melathopoulos A.P."/>
            <person name="Yan X."/>
            <person name="Evans J.D."/>
        </authorList>
    </citation>
    <scope>NUCLEOTIDE SEQUENCE [LARGE SCALE GENOMIC DNA]</scope>
    <source>
        <strain evidence="4 5">BRL 01</strain>
    </source>
</reference>
<evidence type="ECO:0000256" key="1">
    <source>
        <dbReference type="ARBA" id="ARBA00023186"/>
    </source>
</evidence>
<dbReference type="PANTHER" id="PTHR14021">
    <property type="entry name" value="IRON-SULFUR CLUSTER CO-CHAPERONE PROTEIN HSCB"/>
    <property type="match status" value="1"/>
</dbReference>
<dbReference type="EMBL" id="KE647164">
    <property type="protein sequence ID" value="EQB61213.1"/>
    <property type="molecule type" value="Genomic_DNA"/>
</dbReference>
<dbReference type="OrthoDB" id="445556at2759"/>
<dbReference type="InterPro" id="IPR004640">
    <property type="entry name" value="HscB"/>
</dbReference>
<dbReference type="InterPro" id="IPR001623">
    <property type="entry name" value="DnaJ_domain"/>
</dbReference>
<organism evidence="4 5">
    <name type="scientific">Vairimorpha apis BRL 01</name>
    <dbReference type="NCBI Taxonomy" id="1037528"/>
    <lineage>
        <taxon>Eukaryota</taxon>
        <taxon>Fungi</taxon>
        <taxon>Fungi incertae sedis</taxon>
        <taxon>Microsporidia</taxon>
        <taxon>Nosematidae</taxon>
        <taxon>Vairimorpha</taxon>
    </lineage>
</organism>
<feature type="coiled-coil region" evidence="2">
    <location>
        <begin position="85"/>
        <end position="112"/>
    </location>
</feature>
<dbReference type="Proteomes" id="UP000053780">
    <property type="component" value="Unassembled WGS sequence"/>
</dbReference>
<keyword evidence="2" id="KW-0175">Coiled coil</keyword>
<dbReference type="InterPro" id="IPR036386">
    <property type="entry name" value="HscB_C_sf"/>
</dbReference>
<protein>
    <recommendedName>
        <fullName evidence="3">J domain-containing protein</fullName>
    </recommendedName>
</protein>
<dbReference type="GO" id="GO:0001671">
    <property type="term" value="F:ATPase activator activity"/>
    <property type="evidence" value="ECO:0007669"/>
    <property type="project" value="InterPro"/>
</dbReference>
<evidence type="ECO:0000313" key="5">
    <source>
        <dbReference type="Proteomes" id="UP000053780"/>
    </source>
</evidence>
<sequence length="160" mass="19579">MLPSNNYFKLFNLPVSYNIDKNKLKKNYYNLNMSYHTDVDNNERNMNMLINKGFKILNDDLLRAKYLNNEIVEMDKKFLLDILEIEEQIENAEDLNIIKDRLQKEIDLCKSKYYDKQYLCKWQYYDRLKKMVEKKLWKIILKISIDIEIFKFKKVVDKIL</sequence>
<proteinExistence type="predicted"/>
<dbReference type="GO" id="GO:0051087">
    <property type="term" value="F:protein-folding chaperone binding"/>
    <property type="evidence" value="ECO:0007669"/>
    <property type="project" value="InterPro"/>
</dbReference>
<dbReference type="Gene3D" id="1.10.287.110">
    <property type="entry name" value="DnaJ domain"/>
    <property type="match status" value="1"/>
</dbReference>
<dbReference type="AlphaFoldDB" id="T0L9V1"/>
<accession>T0L9V1</accession>
<dbReference type="PROSITE" id="PS50076">
    <property type="entry name" value="DNAJ_2"/>
    <property type="match status" value="1"/>
</dbReference>
<dbReference type="PANTHER" id="PTHR14021:SF15">
    <property type="entry name" value="IRON-SULFUR CLUSTER CO-CHAPERONE PROTEIN HSCB"/>
    <property type="match status" value="1"/>
</dbReference>
<keyword evidence="1" id="KW-0143">Chaperone</keyword>
<dbReference type="HOGENOM" id="CLU_068529_3_0_1"/>
<evidence type="ECO:0000256" key="2">
    <source>
        <dbReference type="SAM" id="Coils"/>
    </source>
</evidence>
<evidence type="ECO:0000313" key="4">
    <source>
        <dbReference type="EMBL" id="EQB61213.1"/>
    </source>
</evidence>
<keyword evidence="5" id="KW-1185">Reference proteome</keyword>
<dbReference type="SUPFAM" id="SSF47144">
    <property type="entry name" value="HSC20 (HSCB), C-terminal oligomerisation domain"/>
    <property type="match status" value="1"/>
</dbReference>
<dbReference type="GO" id="GO:0044571">
    <property type="term" value="P:[2Fe-2S] cluster assembly"/>
    <property type="evidence" value="ECO:0007669"/>
    <property type="project" value="InterPro"/>
</dbReference>